<feature type="transmembrane region" description="Helical" evidence="6">
    <location>
        <begin position="316"/>
        <end position="334"/>
    </location>
</feature>
<evidence type="ECO:0000256" key="6">
    <source>
        <dbReference type="SAM" id="Phobius"/>
    </source>
</evidence>
<feature type="transmembrane region" description="Helical" evidence="6">
    <location>
        <begin position="187"/>
        <end position="205"/>
    </location>
</feature>
<dbReference type="InterPro" id="IPR001851">
    <property type="entry name" value="ABC_transp_permease"/>
</dbReference>
<protein>
    <submittedName>
        <fullName evidence="8">YIP1 family protein</fullName>
    </submittedName>
</protein>
<keyword evidence="2" id="KW-1003">Cell membrane</keyword>
<evidence type="ECO:0000256" key="5">
    <source>
        <dbReference type="ARBA" id="ARBA00023136"/>
    </source>
</evidence>
<evidence type="ECO:0000256" key="1">
    <source>
        <dbReference type="ARBA" id="ARBA00004651"/>
    </source>
</evidence>
<comment type="caution">
    <text evidence="8">The sequence shown here is derived from an EMBL/GenBank/DDBJ whole genome shotgun (WGS) entry which is preliminary data.</text>
</comment>
<feature type="transmembrane region" description="Helical" evidence="6">
    <location>
        <begin position="87"/>
        <end position="117"/>
    </location>
</feature>
<feature type="transmembrane region" description="Helical" evidence="6">
    <location>
        <begin position="407"/>
        <end position="437"/>
    </location>
</feature>
<gene>
    <name evidence="8" type="ORF">ACFQPE_15870</name>
</gene>
<keyword evidence="3 6" id="KW-0812">Transmembrane</keyword>
<dbReference type="GeneID" id="79317568"/>
<keyword evidence="4 6" id="KW-1133">Transmembrane helix</keyword>
<feature type="transmembrane region" description="Helical" evidence="6">
    <location>
        <begin position="515"/>
        <end position="534"/>
    </location>
</feature>
<dbReference type="AlphaFoldDB" id="A0ABD6ACE2"/>
<evidence type="ECO:0000256" key="4">
    <source>
        <dbReference type="ARBA" id="ARBA00022989"/>
    </source>
</evidence>
<feature type="transmembrane region" description="Helical" evidence="6">
    <location>
        <begin position="236"/>
        <end position="256"/>
    </location>
</feature>
<name>A0ABD6ACE2_9EURY</name>
<evidence type="ECO:0000313" key="8">
    <source>
        <dbReference type="EMBL" id="MFC7318259.1"/>
    </source>
</evidence>
<feature type="transmembrane region" description="Helical" evidence="6">
    <location>
        <begin position="292"/>
        <end position="310"/>
    </location>
</feature>
<evidence type="ECO:0000256" key="2">
    <source>
        <dbReference type="ARBA" id="ARBA00022475"/>
    </source>
</evidence>
<evidence type="ECO:0000259" key="7">
    <source>
        <dbReference type="Pfam" id="PF04893"/>
    </source>
</evidence>
<dbReference type="PANTHER" id="PTHR32196">
    <property type="entry name" value="ABC TRANSPORTER PERMEASE PROTEIN YPHD-RELATED-RELATED"/>
    <property type="match status" value="1"/>
</dbReference>
<comment type="subcellular location">
    <subcellularLocation>
        <location evidence="1">Cell membrane</location>
        <topology evidence="1">Multi-pass membrane protein</topology>
    </subcellularLocation>
</comment>
<feature type="transmembrane region" description="Helical" evidence="6">
    <location>
        <begin position="376"/>
        <end position="401"/>
    </location>
</feature>
<dbReference type="Pfam" id="PF02653">
    <property type="entry name" value="BPD_transp_2"/>
    <property type="match status" value="1"/>
</dbReference>
<sequence length="539" mass="57352">MAEVDASVTRDSGPSLAARLAQRREVGAMLAVLVLLLLGGLVRSDVFLSTNNMLGIVRNTAITAIIGYGMTLLMVSGEFDLSVGSLMALSAALVATLYTGGLSISFVVLVVFLLAALHGLFQGLLITKLGLPSLIVTIGTLTLLRGLTLVILGGQTASITDDMYPQLLFYIGGILDVSGVLPVVGQFPIQIVWTLALMGVGYYVLNKTAFGYRSMFTGGNQESAQRTGIKTDHVKIINFMLVALLAAFAGMGQLAFTQAVSPSTGQGVELIVIASVVIGGTNLFGGEGSIPGTFLGALIFALTQNILVLAGLGVRLFQVFTGIFIIAAVLIEVLSRDLRIEYFTEGYLQPLRRIGTDTEGFFEYVDHDVQRIDEPLVFAAVGTVVWTVITLVLMMVVNAVLGWEFSLLIVSAGIEAIGTLPLVAFMLMAGLILLTTVMLHASAKAIGTRGDFDRSLQCVIYSFAPTVLLFVPVLLFGWYFVLPVVYAAVAVIALPSIYLLYRSTRVLHGFDSRKAAMAVGATVVLWGLVAMYTITQLGA</sequence>
<evidence type="ECO:0000313" key="9">
    <source>
        <dbReference type="Proteomes" id="UP001596547"/>
    </source>
</evidence>
<dbReference type="InterPro" id="IPR006977">
    <property type="entry name" value="Yip1_dom"/>
</dbReference>
<feature type="transmembrane region" description="Helical" evidence="6">
    <location>
        <begin position="458"/>
        <end position="478"/>
    </location>
</feature>
<dbReference type="GO" id="GO:0005886">
    <property type="term" value="C:plasma membrane"/>
    <property type="evidence" value="ECO:0007669"/>
    <property type="project" value="UniProtKB-SubCell"/>
</dbReference>
<feature type="transmembrane region" description="Helical" evidence="6">
    <location>
        <begin position="129"/>
        <end position="152"/>
    </location>
</feature>
<feature type="domain" description="Yip1" evidence="7">
    <location>
        <begin position="374"/>
        <end position="532"/>
    </location>
</feature>
<organism evidence="8 9">
    <name type="scientific">Halomarina halobia</name>
    <dbReference type="NCBI Taxonomy" id="3033386"/>
    <lineage>
        <taxon>Archaea</taxon>
        <taxon>Methanobacteriati</taxon>
        <taxon>Methanobacteriota</taxon>
        <taxon>Stenosarchaea group</taxon>
        <taxon>Halobacteria</taxon>
        <taxon>Halobacteriales</taxon>
        <taxon>Natronomonadaceae</taxon>
        <taxon>Halomarina</taxon>
    </lineage>
</organism>
<reference evidence="8 9" key="1">
    <citation type="journal article" date="2019" name="Int. J. Syst. Evol. Microbiol.">
        <title>The Global Catalogue of Microorganisms (GCM) 10K type strain sequencing project: providing services to taxonomists for standard genome sequencing and annotation.</title>
        <authorList>
            <consortium name="The Broad Institute Genomics Platform"/>
            <consortium name="The Broad Institute Genome Sequencing Center for Infectious Disease"/>
            <person name="Wu L."/>
            <person name="Ma J."/>
        </authorList>
    </citation>
    <scope>NUCLEOTIDE SEQUENCE [LARGE SCALE GENOMIC DNA]</scope>
    <source>
        <strain evidence="8 9">PSR21</strain>
    </source>
</reference>
<feature type="transmembrane region" description="Helical" evidence="6">
    <location>
        <begin position="56"/>
        <end position="75"/>
    </location>
</feature>
<dbReference type="EMBL" id="JBHTBF010000003">
    <property type="protein sequence ID" value="MFC7318259.1"/>
    <property type="molecule type" value="Genomic_DNA"/>
</dbReference>
<feature type="transmembrane region" description="Helical" evidence="6">
    <location>
        <begin position="484"/>
        <end position="503"/>
    </location>
</feature>
<dbReference type="CDD" id="cd06579">
    <property type="entry name" value="TM_PBP1_transp_AraH_like"/>
    <property type="match status" value="1"/>
</dbReference>
<evidence type="ECO:0000256" key="3">
    <source>
        <dbReference type="ARBA" id="ARBA00022692"/>
    </source>
</evidence>
<accession>A0ABD6ACE2</accession>
<dbReference type="Pfam" id="PF04893">
    <property type="entry name" value="Yip1"/>
    <property type="match status" value="1"/>
</dbReference>
<feature type="transmembrane region" description="Helical" evidence="6">
    <location>
        <begin position="268"/>
        <end position="285"/>
    </location>
</feature>
<keyword evidence="9" id="KW-1185">Reference proteome</keyword>
<feature type="transmembrane region" description="Helical" evidence="6">
    <location>
        <begin position="26"/>
        <end position="44"/>
    </location>
</feature>
<keyword evidence="5 6" id="KW-0472">Membrane</keyword>
<dbReference type="RefSeq" id="WP_276305950.1">
    <property type="nucleotide sequence ID" value="NZ_CP119993.1"/>
</dbReference>
<proteinExistence type="predicted"/>
<dbReference type="Proteomes" id="UP001596547">
    <property type="component" value="Unassembled WGS sequence"/>
</dbReference>